<dbReference type="OrthoDB" id="3067692at2759"/>
<evidence type="ECO:0000313" key="1">
    <source>
        <dbReference type="EMBL" id="KIJ93376.1"/>
    </source>
</evidence>
<organism evidence="1 2">
    <name type="scientific">Laccaria amethystina LaAM-08-1</name>
    <dbReference type="NCBI Taxonomy" id="1095629"/>
    <lineage>
        <taxon>Eukaryota</taxon>
        <taxon>Fungi</taxon>
        <taxon>Dikarya</taxon>
        <taxon>Basidiomycota</taxon>
        <taxon>Agaricomycotina</taxon>
        <taxon>Agaricomycetes</taxon>
        <taxon>Agaricomycetidae</taxon>
        <taxon>Agaricales</taxon>
        <taxon>Agaricineae</taxon>
        <taxon>Hydnangiaceae</taxon>
        <taxon>Laccaria</taxon>
    </lineage>
</organism>
<evidence type="ECO:0000313" key="2">
    <source>
        <dbReference type="Proteomes" id="UP000054477"/>
    </source>
</evidence>
<reference evidence="2" key="2">
    <citation type="submission" date="2015-01" db="EMBL/GenBank/DDBJ databases">
        <title>Evolutionary Origins and Diversification of the Mycorrhizal Mutualists.</title>
        <authorList>
            <consortium name="DOE Joint Genome Institute"/>
            <consortium name="Mycorrhizal Genomics Consortium"/>
            <person name="Kohler A."/>
            <person name="Kuo A."/>
            <person name="Nagy L.G."/>
            <person name="Floudas D."/>
            <person name="Copeland A."/>
            <person name="Barry K.W."/>
            <person name="Cichocki N."/>
            <person name="Veneault-Fourrey C."/>
            <person name="LaButti K."/>
            <person name="Lindquist E.A."/>
            <person name="Lipzen A."/>
            <person name="Lundell T."/>
            <person name="Morin E."/>
            <person name="Murat C."/>
            <person name="Riley R."/>
            <person name="Ohm R."/>
            <person name="Sun H."/>
            <person name="Tunlid A."/>
            <person name="Henrissat B."/>
            <person name="Grigoriev I.V."/>
            <person name="Hibbett D.S."/>
            <person name="Martin F."/>
        </authorList>
    </citation>
    <scope>NUCLEOTIDE SEQUENCE [LARGE SCALE GENOMIC DNA]</scope>
    <source>
        <strain evidence="2">LaAM-08-1</strain>
    </source>
</reference>
<dbReference type="EMBL" id="KN838847">
    <property type="protein sequence ID" value="KIJ93376.1"/>
    <property type="molecule type" value="Genomic_DNA"/>
</dbReference>
<reference evidence="1 2" key="1">
    <citation type="submission" date="2014-04" db="EMBL/GenBank/DDBJ databases">
        <authorList>
            <consortium name="DOE Joint Genome Institute"/>
            <person name="Kuo A."/>
            <person name="Kohler A."/>
            <person name="Nagy L.G."/>
            <person name="Floudas D."/>
            <person name="Copeland A."/>
            <person name="Barry K.W."/>
            <person name="Cichocki N."/>
            <person name="Veneault-Fourrey C."/>
            <person name="LaButti K."/>
            <person name="Lindquist E.A."/>
            <person name="Lipzen A."/>
            <person name="Lundell T."/>
            <person name="Morin E."/>
            <person name="Murat C."/>
            <person name="Sun H."/>
            <person name="Tunlid A."/>
            <person name="Henrissat B."/>
            <person name="Grigoriev I.V."/>
            <person name="Hibbett D.S."/>
            <person name="Martin F."/>
            <person name="Nordberg H.P."/>
            <person name="Cantor M.N."/>
            <person name="Hua S.X."/>
        </authorList>
    </citation>
    <scope>NUCLEOTIDE SEQUENCE [LARGE SCALE GENOMIC DNA]</scope>
    <source>
        <strain evidence="1 2">LaAM-08-1</strain>
    </source>
</reference>
<feature type="non-terminal residue" evidence="1">
    <location>
        <position position="371"/>
    </location>
</feature>
<gene>
    <name evidence="1" type="ORF">K443DRAFT_70007</name>
</gene>
<dbReference type="STRING" id="1095629.A0A0C9X6X2"/>
<name>A0A0C9X6X2_9AGAR</name>
<dbReference type="AlphaFoldDB" id="A0A0C9X6X2"/>
<accession>A0A0C9X6X2</accession>
<dbReference type="Proteomes" id="UP000054477">
    <property type="component" value="Unassembled WGS sequence"/>
</dbReference>
<protein>
    <submittedName>
        <fullName evidence="1">Uncharacterized protein</fullName>
    </submittedName>
</protein>
<keyword evidence="2" id="KW-1185">Reference proteome</keyword>
<proteinExistence type="predicted"/>
<sequence>WCSGCVNGGTVILCQDCEDIGACSSCLNYDLENEDQDISFYCPSCFKKQKGNEPYPFKLACKTSIRENWPVINTERLAIVSIHLQGMQDTPGRITLEILQPWLKGNLVFFDVEFNLLNEVTSAGFWDAMETLLNDLEKELEDFQRFLIIFTTHCNPTNGYVHHVPDNGGAVPINEASVDRFTDRFQKILTRANNNSNVLVLLSCGALLQTEESKNYLQVFAKEKKLFSKIIGFTQTHFQPFFSSRFLMDLSTQHFIFNRPTLKAVLQDHQGLGAHTDVVEITALTTTTFIWVHQSRRPFGHVYQHQCPVCSRLSTDGPKFKNSDCVYFKCSFSECDGISIFQLPAGARWLYNGPPIKGDSRGTWLHIIKTT</sequence>
<dbReference type="HOGENOM" id="CLU_049631_0_0_1"/>
<feature type="non-terminal residue" evidence="1">
    <location>
        <position position="1"/>
    </location>
</feature>